<protein>
    <submittedName>
        <fullName evidence="2">Uncharacterized protein</fullName>
    </submittedName>
</protein>
<evidence type="ECO:0000256" key="1">
    <source>
        <dbReference type="SAM" id="Phobius"/>
    </source>
</evidence>
<keyword evidence="1" id="KW-0472">Membrane</keyword>
<keyword evidence="1" id="KW-1133">Transmembrane helix</keyword>
<gene>
    <name evidence="2" type="ORF">ACD_78C00061G0002</name>
</gene>
<dbReference type="AlphaFoldDB" id="K1XZP3"/>
<proteinExistence type="predicted"/>
<organism evidence="2">
    <name type="scientific">uncultured bacterium</name>
    <name type="common">gcode 4</name>
    <dbReference type="NCBI Taxonomy" id="1234023"/>
    <lineage>
        <taxon>Bacteria</taxon>
        <taxon>environmental samples</taxon>
    </lineage>
</organism>
<comment type="caution">
    <text evidence="2">The sequence shown here is derived from an EMBL/GenBank/DDBJ whole genome shotgun (WGS) entry which is preliminary data.</text>
</comment>
<reference evidence="2" key="1">
    <citation type="journal article" date="2012" name="Science">
        <title>Fermentation, hydrogen, and sulfur metabolism in multiple uncultivated bacterial phyla.</title>
        <authorList>
            <person name="Wrighton K.C."/>
            <person name="Thomas B.C."/>
            <person name="Sharon I."/>
            <person name="Miller C.S."/>
            <person name="Castelle C.J."/>
            <person name="VerBerkmoes N.C."/>
            <person name="Wilkins M.J."/>
            <person name="Hettich R.L."/>
            <person name="Lipton M.S."/>
            <person name="Williams K.H."/>
            <person name="Long P.E."/>
            <person name="Banfield J.F."/>
        </authorList>
    </citation>
    <scope>NUCLEOTIDE SEQUENCE [LARGE SCALE GENOMIC DNA]</scope>
</reference>
<sequence length="56" mass="6935">MNKIFIIVFIVFFLVFWGMYYFLHIWESPLWDETNYKKGDTATMSWSEKNIEFPIF</sequence>
<dbReference type="EMBL" id="AMFJ01034061">
    <property type="protein sequence ID" value="EKD30436.1"/>
    <property type="molecule type" value="Genomic_DNA"/>
</dbReference>
<evidence type="ECO:0000313" key="2">
    <source>
        <dbReference type="EMBL" id="EKD30436.1"/>
    </source>
</evidence>
<name>K1XZP3_9BACT</name>
<feature type="transmembrane region" description="Helical" evidence="1">
    <location>
        <begin position="5"/>
        <end position="23"/>
    </location>
</feature>
<accession>K1XZP3</accession>
<keyword evidence="1" id="KW-0812">Transmembrane</keyword>